<comment type="caution">
    <text evidence="3">The sequence shown here is derived from an EMBL/GenBank/DDBJ whole genome shotgun (WGS) entry which is preliminary data.</text>
</comment>
<dbReference type="Gene3D" id="3.20.20.120">
    <property type="entry name" value="Enolase-like C-terminal domain"/>
    <property type="match status" value="1"/>
</dbReference>
<dbReference type="InterPro" id="IPR029065">
    <property type="entry name" value="Enolase_C-like"/>
</dbReference>
<feature type="non-terminal residue" evidence="3">
    <location>
        <position position="1"/>
    </location>
</feature>
<dbReference type="CDD" id="cd03316">
    <property type="entry name" value="MR_like"/>
    <property type="match status" value="1"/>
</dbReference>
<evidence type="ECO:0000256" key="1">
    <source>
        <dbReference type="ARBA" id="ARBA00023239"/>
    </source>
</evidence>
<dbReference type="SUPFAM" id="SSF54826">
    <property type="entry name" value="Enolase N-terminal domain-like"/>
    <property type="match status" value="1"/>
</dbReference>
<evidence type="ECO:0000313" key="3">
    <source>
        <dbReference type="EMBL" id="CAI8040427.1"/>
    </source>
</evidence>
<dbReference type="Proteomes" id="UP001174909">
    <property type="component" value="Unassembled WGS sequence"/>
</dbReference>
<gene>
    <name evidence="3" type="ORF">GBAR_LOCUS22532</name>
</gene>
<dbReference type="GO" id="GO:0016829">
    <property type="term" value="F:lyase activity"/>
    <property type="evidence" value="ECO:0007669"/>
    <property type="project" value="UniProtKB-KW"/>
</dbReference>
<dbReference type="PANTHER" id="PTHR48080">
    <property type="entry name" value="D-GALACTONATE DEHYDRATASE-RELATED"/>
    <property type="match status" value="1"/>
</dbReference>
<evidence type="ECO:0000259" key="2">
    <source>
        <dbReference type="SMART" id="SM00922"/>
    </source>
</evidence>
<sequence length="367" mass="40319">NWVFVKITTDNGIVGWGEAYTQLDRDTAITAHIEEMKRYLIGRDPMQIGHFRHWAYEDMFLKRGSMDVYSAVSGLEIAMWDVTGKALDQPVYNLLGGAVRPALRVYGGGAAGNTPEECANSALKSVKLGYDALKFDPFPGPWRSFVDHADLELAAAKVGAVREAVGPRVEILVEVHRRLSPIEAIMVGRMIEKYRPYWFEEPCPPENIRGIAEVKNALNIPVTIGEAIYGRRGFVEVFERRAADYLNPDISNTGGILEIVQIAAMAEAYDMGISPHNPLSPVSTAACLQIAASVPNFSLQEYPTGEDVPPKSDMVTGTPVHDGNGYLIISDEPGIGVELKPDAREKVPFTPREINTRLHADGSVIDQ</sequence>
<dbReference type="Gene3D" id="3.30.390.10">
    <property type="entry name" value="Enolase-like, N-terminal domain"/>
    <property type="match status" value="1"/>
</dbReference>
<dbReference type="AlphaFoldDB" id="A0AA35T3D9"/>
<dbReference type="SMART" id="SM00922">
    <property type="entry name" value="MR_MLE"/>
    <property type="match status" value="1"/>
</dbReference>
<dbReference type="SFLD" id="SFLDS00001">
    <property type="entry name" value="Enolase"/>
    <property type="match status" value="1"/>
</dbReference>
<accession>A0AA35T3D9</accession>
<dbReference type="InterPro" id="IPR013342">
    <property type="entry name" value="Mandelate_racemase_C"/>
</dbReference>
<dbReference type="SUPFAM" id="SSF51604">
    <property type="entry name" value="Enolase C-terminal domain-like"/>
    <property type="match status" value="1"/>
</dbReference>
<evidence type="ECO:0000313" key="4">
    <source>
        <dbReference type="Proteomes" id="UP001174909"/>
    </source>
</evidence>
<keyword evidence="4" id="KW-1185">Reference proteome</keyword>
<proteinExistence type="predicted"/>
<dbReference type="InterPro" id="IPR034593">
    <property type="entry name" value="DgoD-like"/>
</dbReference>
<name>A0AA35T3D9_GEOBA</name>
<organism evidence="3 4">
    <name type="scientific">Geodia barretti</name>
    <name type="common">Barrett's horny sponge</name>
    <dbReference type="NCBI Taxonomy" id="519541"/>
    <lineage>
        <taxon>Eukaryota</taxon>
        <taxon>Metazoa</taxon>
        <taxon>Porifera</taxon>
        <taxon>Demospongiae</taxon>
        <taxon>Heteroscleromorpha</taxon>
        <taxon>Tetractinellida</taxon>
        <taxon>Astrophorina</taxon>
        <taxon>Geodiidae</taxon>
        <taxon>Geodia</taxon>
    </lineage>
</organism>
<dbReference type="PANTHER" id="PTHR48080:SF2">
    <property type="entry name" value="D-GALACTONATE DEHYDRATASE"/>
    <property type="match status" value="1"/>
</dbReference>
<dbReference type="Pfam" id="PF13378">
    <property type="entry name" value="MR_MLE_C"/>
    <property type="match status" value="1"/>
</dbReference>
<keyword evidence="1" id="KW-0456">Lyase</keyword>
<reference evidence="3" key="1">
    <citation type="submission" date="2023-03" db="EMBL/GenBank/DDBJ databases">
        <authorList>
            <person name="Steffen K."/>
            <person name="Cardenas P."/>
        </authorList>
    </citation>
    <scope>NUCLEOTIDE SEQUENCE</scope>
</reference>
<dbReference type="EMBL" id="CASHTH010003109">
    <property type="protein sequence ID" value="CAI8040427.1"/>
    <property type="molecule type" value="Genomic_DNA"/>
</dbReference>
<dbReference type="SFLD" id="SFLDG00179">
    <property type="entry name" value="mandelate_racemase"/>
    <property type="match status" value="1"/>
</dbReference>
<feature type="domain" description="Mandelate racemase/muconate lactonizing enzyme C-terminal" evidence="2">
    <location>
        <begin position="115"/>
        <end position="221"/>
    </location>
</feature>
<dbReference type="InterPro" id="IPR036849">
    <property type="entry name" value="Enolase-like_C_sf"/>
</dbReference>
<dbReference type="Pfam" id="PF02746">
    <property type="entry name" value="MR_MLE_N"/>
    <property type="match status" value="1"/>
</dbReference>
<dbReference type="InterPro" id="IPR029017">
    <property type="entry name" value="Enolase-like_N"/>
</dbReference>
<protein>
    <submittedName>
        <fullName evidence="3">D-gluconate/D-galactonate dehydratase</fullName>
    </submittedName>
</protein>
<dbReference type="InterPro" id="IPR013341">
    <property type="entry name" value="Mandelate_racemase_N_dom"/>
</dbReference>